<dbReference type="HAMAP" id="MF_01351">
    <property type="entry name" value="NDH1_NuoI"/>
    <property type="match status" value="1"/>
</dbReference>
<feature type="binding site" evidence="12">
    <location>
        <position position="68"/>
    </location>
    <ligand>
        <name>[4Fe-4S] cluster</name>
        <dbReference type="ChEBI" id="CHEBI:49883"/>
        <label>1</label>
    </ligand>
</feature>
<comment type="similarity">
    <text evidence="12">Belongs to the complex I 23 kDa subunit family.</text>
</comment>
<protein>
    <recommendedName>
        <fullName evidence="12">NADH-quinone oxidoreductase subunit I</fullName>
        <ecNumber evidence="12">7.1.1.-</ecNumber>
    </recommendedName>
    <alternativeName>
        <fullName evidence="12">NADH dehydrogenase I subunit I</fullName>
    </alternativeName>
    <alternativeName>
        <fullName evidence="12">NDH-1 subunit I</fullName>
    </alternativeName>
</protein>
<evidence type="ECO:0000259" key="13">
    <source>
        <dbReference type="PROSITE" id="PS51379"/>
    </source>
</evidence>
<dbReference type="PROSITE" id="PS51379">
    <property type="entry name" value="4FE4S_FER_2"/>
    <property type="match status" value="2"/>
</dbReference>
<reference evidence="15" key="1">
    <citation type="submission" date="2023-06" db="EMBL/GenBank/DDBJ databases">
        <authorList>
            <person name="Zeman M."/>
            <person name="Kubasova T."/>
            <person name="Jahodarova E."/>
            <person name="Nykrynova M."/>
            <person name="Rychlik I."/>
        </authorList>
    </citation>
    <scope>NUCLEOTIDE SEQUENCE</scope>
    <source>
        <strain evidence="15">ET15</strain>
        <strain evidence="14">ET37</strain>
    </source>
</reference>
<comment type="caution">
    <text evidence="15">The sequence shown here is derived from an EMBL/GenBank/DDBJ whole genome shotgun (WGS) entry which is preliminary data.</text>
</comment>
<keyword evidence="16" id="KW-1185">Reference proteome</keyword>
<keyword evidence="5" id="KW-0677">Repeat</keyword>
<feature type="domain" description="4Fe-4S ferredoxin-type" evidence="13">
    <location>
        <begin position="102"/>
        <end position="131"/>
    </location>
</feature>
<feature type="binding site" evidence="12">
    <location>
        <position position="121"/>
    </location>
    <ligand>
        <name>[4Fe-4S] cluster</name>
        <dbReference type="ChEBI" id="CHEBI:49883"/>
        <label>1</label>
    </ligand>
</feature>
<evidence type="ECO:0000256" key="7">
    <source>
        <dbReference type="ARBA" id="ARBA00023004"/>
    </source>
</evidence>
<evidence type="ECO:0000256" key="11">
    <source>
        <dbReference type="ARBA" id="ARBA00023136"/>
    </source>
</evidence>
<reference evidence="15" key="2">
    <citation type="submission" date="2023-08" db="EMBL/GenBank/DDBJ databases">
        <title>Identification and characterization of horizontal gene transfer across gut microbiota members of farm animals based on homology search.</title>
        <authorList>
            <person name="Schwarzerova J."/>
            <person name="Nykrynova M."/>
            <person name="Jureckova K."/>
            <person name="Cejkova D."/>
            <person name="Rychlik I."/>
        </authorList>
    </citation>
    <scope>NUCLEOTIDE SEQUENCE</scope>
    <source>
        <strain evidence="15">ET15</strain>
        <strain evidence="14">ET37</strain>
    </source>
</reference>
<dbReference type="EC" id="7.1.1.-" evidence="12"/>
<feature type="binding site" evidence="12">
    <location>
        <position position="117"/>
    </location>
    <ligand>
        <name>[4Fe-4S] cluster</name>
        <dbReference type="ChEBI" id="CHEBI:49883"/>
        <label>2</label>
    </ligand>
</feature>
<keyword evidence="1 12" id="KW-1003">Cell membrane</keyword>
<feature type="binding site" evidence="12">
    <location>
        <position position="71"/>
    </location>
    <ligand>
        <name>[4Fe-4S] cluster</name>
        <dbReference type="ChEBI" id="CHEBI:49883"/>
        <label>1</label>
    </ligand>
</feature>
<dbReference type="GO" id="GO:0005506">
    <property type="term" value="F:iron ion binding"/>
    <property type="evidence" value="ECO:0007669"/>
    <property type="project" value="UniProtKB-UniRule"/>
</dbReference>
<keyword evidence="11 12" id="KW-0472">Membrane</keyword>
<keyword evidence="8 12" id="KW-0411">Iron-sulfur</keyword>
<evidence type="ECO:0000256" key="9">
    <source>
        <dbReference type="ARBA" id="ARBA00023027"/>
    </source>
</evidence>
<evidence type="ECO:0000256" key="2">
    <source>
        <dbReference type="ARBA" id="ARBA00022485"/>
    </source>
</evidence>
<feature type="binding site" evidence="12">
    <location>
        <position position="114"/>
    </location>
    <ligand>
        <name>[4Fe-4S] cluster</name>
        <dbReference type="ChEBI" id="CHEBI:49883"/>
        <label>2</label>
    </ligand>
</feature>
<dbReference type="Proteomes" id="UP001167831">
    <property type="component" value="Unassembled WGS sequence"/>
</dbReference>
<evidence type="ECO:0000256" key="3">
    <source>
        <dbReference type="ARBA" id="ARBA00022719"/>
    </source>
</evidence>
<dbReference type="Pfam" id="PF12838">
    <property type="entry name" value="Fer4_7"/>
    <property type="match status" value="1"/>
</dbReference>
<comment type="subunit">
    <text evidence="12">NDH-1 is composed of 14 different subunits. Subunits NuoA, H, J, K, L, M, N constitute the membrane sector of the complex.</text>
</comment>
<dbReference type="InterPro" id="IPR010226">
    <property type="entry name" value="NADH_quinone_OxRdtase_chainI"/>
</dbReference>
<organism evidence="15 17">
    <name type="scientific">Leyella lascolaii</name>
    <dbReference type="NCBI Taxonomy" id="1776379"/>
    <lineage>
        <taxon>Bacteria</taxon>
        <taxon>Pseudomonadati</taxon>
        <taxon>Bacteroidota</taxon>
        <taxon>Bacteroidia</taxon>
        <taxon>Bacteroidales</taxon>
        <taxon>Prevotellaceae</taxon>
        <taxon>Leyella</taxon>
    </lineage>
</organism>
<feature type="domain" description="4Fe-4S ferredoxin-type" evidence="13">
    <location>
        <begin position="58"/>
        <end position="88"/>
    </location>
</feature>
<evidence type="ECO:0000256" key="10">
    <source>
        <dbReference type="ARBA" id="ARBA00023075"/>
    </source>
</evidence>
<feature type="binding site" evidence="12">
    <location>
        <position position="74"/>
    </location>
    <ligand>
        <name>[4Fe-4S] cluster</name>
        <dbReference type="ChEBI" id="CHEBI:49883"/>
        <label>1</label>
    </ligand>
</feature>
<dbReference type="RefSeq" id="WP_288195174.1">
    <property type="nucleotide sequence ID" value="NZ_JAUEIE010000004.1"/>
</dbReference>
<dbReference type="NCBIfam" id="TIGR01971">
    <property type="entry name" value="NuoI"/>
    <property type="match status" value="1"/>
</dbReference>
<feature type="binding site" evidence="12">
    <location>
        <position position="111"/>
    </location>
    <ligand>
        <name>[4Fe-4S] cluster</name>
        <dbReference type="ChEBI" id="CHEBI:49883"/>
        <label>2</label>
    </ligand>
</feature>
<dbReference type="PROSITE" id="PS00198">
    <property type="entry name" value="4FE4S_FER_1"/>
    <property type="match status" value="1"/>
</dbReference>
<evidence type="ECO:0000313" key="15">
    <source>
        <dbReference type="EMBL" id="MDN0026278.1"/>
    </source>
</evidence>
<proteinExistence type="inferred from homology"/>
<evidence type="ECO:0000256" key="8">
    <source>
        <dbReference type="ARBA" id="ARBA00023014"/>
    </source>
</evidence>
<dbReference type="InterPro" id="IPR017896">
    <property type="entry name" value="4Fe4S_Fe-S-bd"/>
</dbReference>
<keyword evidence="2 12" id="KW-0004">4Fe-4S</keyword>
<evidence type="ECO:0000256" key="5">
    <source>
        <dbReference type="ARBA" id="ARBA00022737"/>
    </source>
</evidence>
<sequence>MENSKTYIGEVKDAIKSLLTGMGVTWKEYFTKKVTEQYPENRKTTLHVSQRHRGRLVMPHDADGNNKCVACTLCEKACPNGTIKITTEMVTDEEGKKKRRLVDYQYDLGDCMFCELCVQACPHDAIIFTNDFENSTFSRDSLVLHLDKEKTYNPSLPNIIDGGAEFEIGKFNTKK</sequence>
<evidence type="ECO:0000313" key="14">
    <source>
        <dbReference type="EMBL" id="MDN0022463.1"/>
    </source>
</evidence>
<dbReference type="SUPFAM" id="SSF54862">
    <property type="entry name" value="4Fe-4S ferredoxins"/>
    <property type="match status" value="1"/>
</dbReference>
<dbReference type="GO" id="GO:0005886">
    <property type="term" value="C:plasma membrane"/>
    <property type="evidence" value="ECO:0007669"/>
    <property type="project" value="UniProtKB-SubCell"/>
</dbReference>
<evidence type="ECO:0000256" key="12">
    <source>
        <dbReference type="HAMAP-Rule" id="MF_01351"/>
    </source>
</evidence>
<dbReference type="PANTHER" id="PTHR10849:SF24">
    <property type="entry name" value="NADH-QUINONE OXIDOREDUCTASE SUBUNIT I 2"/>
    <property type="match status" value="1"/>
</dbReference>
<comment type="function">
    <text evidence="12">NDH-1 shuttles electrons from NADH, via FMN and iron-sulfur (Fe-S) centers, to quinones in the respiratory chain. The immediate electron acceptor for the enzyme in this species is believed to be ubiquinone. Couples the redox reaction to proton translocation (for every two electrons transferred, four hydrogen ions are translocated across the cytoplasmic membrane), and thus conserves the redox energy in a proton gradient.</text>
</comment>
<gene>
    <name evidence="12" type="primary">nuoI</name>
    <name evidence="14" type="ORF">QVN81_05415</name>
    <name evidence="15" type="ORF">QVN84_12240</name>
</gene>
<comment type="catalytic activity">
    <reaction evidence="12">
        <text>a quinone + NADH + 5 H(+)(in) = a quinol + NAD(+) + 4 H(+)(out)</text>
        <dbReference type="Rhea" id="RHEA:57888"/>
        <dbReference type="ChEBI" id="CHEBI:15378"/>
        <dbReference type="ChEBI" id="CHEBI:24646"/>
        <dbReference type="ChEBI" id="CHEBI:57540"/>
        <dbReference type="ChEBI" id="CHEBI:57945"/>
        <dbReference type="ChEBI" id="CHEBI:132124"/>
    </reaction>
</comment>
<evidence type="ECO:0000313" key="17">
    <source>
        <dbReference type="Proteomes" id="UP001168478"/>
    </source>
</evidence>
<comment type="cofactor">
    <cofactor evidence="12">
        <name>[4Fe-4S] cluster</name>
        <dbReference type="ChEBI" id="CHEBI:49883"/>
    </cofactor>
    <text evidence="12">Binds 2 [4Fe-4S] clusters per subunit.</text>
</comment>
<keyword evidence="9 12" id="KW-0520">NAD</keyword>
<dbReference type="EMBL" id="JAUEIF010000015">
    <property type="protein sequence ID" value="MDN0026278.1"/>
    <property type="molecule type" value="Genomic_DNA"/>
</dbReference>
<keyword evidence="6 12" id="KW-1278">Translocase</keyword>
<dbReference type="GO" id="GO:0051539">
    <property type="term" value="F:4 iron, 4 sulfur cluster binding"/>
    <property type="evidence" value="ECO:0007669"/>
    <property type="project" value="UniProtKB-KW"/>
</dbReference>
<evidence type="ECO:0000313" key="16">
    <source>
        <dbReference type="Proteomes" id="UP001167831"/>
    </source>
</evidence>
<evidence type="ECO:0000256" key="1">
    <source>
        <dbReference type="ARBA" id="ARBA00022475"/>
    </source>
</evidence>
<evidence type="ECO:0000256" key="6">
    <source>
        <dbReference type="ARBA" id="ARBA00022967"/>
    </source>
</evidence>
<dbReference type="EMBL" id="JAUEIE010000004">
    <property type="protein sequence ID" value="MDN0022463.1"/>
    <property type="molecule type" value="Genomic_DNA"/>
</dbReference>
<dbReference type="Gene3D" id="3.30.70.3270">
    <property type="match status" value="1"/>
</dbReference>
<keyword evidence="7 12" id="KW-0408">Iron</keyword>
<dbReference type="InterPro" id="IPR017900">
    <property type="entry name" value="4Fe4S_Fe_S_CS"/>
</dbReference>
<dbReference type="Proteomes" id="UP001168478">
    <property type="component" value="Unassembled WGS sequence"/>
</dbReference>
<dbReference type="AlphaFoldDB" id="A0AAW7JPV9"/>
<dbReference type="GO" id="GO:0048038">
    <property type="term" value="F:quinone binding"/>
    <property type="evidence" value="ECO:0007669"/>
    <property type="project" value="UniProtKB-KW"/>
</dbReference>
<dbReference type="GO" id="GO:0050136">
    <property type="term" value="F:NADH dehydrogenase (quinone) (non-electrogenic) activity"/>
    <property type="evidence" value="ECO:0007669"/>
    <property type="project" value="UniProtKB-UniRule"/>
</dbReference>
<feature type="binding site" evidence="12">
    <location>
        <position position="78"/>
    </location>
    <ligand>
        <name>[4Fe-4S] cluster</name>
        <dbReference type="ChEBI" id="CHEBI:49883"/>
        <label>2</label>
    </ligand>
</feature>
<comment type="subcellular location">
    <subcellularLocation>
        <location evidence="12">Cell membrane</location>
        <topology evidence="12">Peripheral membrane protein</topology>
    </subcellularLocation>
</comment>
<accession>A0AAW7JPV9</accession>
<keyword evidence="10 12" id="KW-0830">Ubiquinone</keyword>
<dbReference type="PANTHER" id="PTHR10849">
    <property type="entry name" value="NADH DEHYDROGENASE UBIQUINONE IRON-SULFUR PROTEIN 8, MITOCHONDRIAL"/>
    <property type="match status" value="1"/>
</dbReference>
<evidence type="ECO:0000256" key="4">
    <source>
        <dbReference type="ARBA" id="ARBA00022723"/>
    </source>
</evidence>
<keyword evidence="4 12" id="KW-0479">Metal-binding</keyword>
<name>A0AAW7JPV9_9BACT</name>
<keyword evidence="3 12" id="KW-0874">Quinone</keyword>